<evidence type="ECO:0000313" key="2">
    <source>
        <dbReference type="EMBL" id="CAD6491302.1"/>
    </source>
</evidence>
<dbReference type="EMBL" id="CAJHIM010000005">
    <property type="protein sequence ID" value="CAD6491302.1"/>
    <property type="molecule type" value="Genomic_DNA"/>
</dbReference>
<organism evidence="2 3">
    <name type="scientific">Candidatus Argoarchaeum ethanivorans</name>
    <dbReference type="NCBI Taxonomy" id="2608793"/>
    <lineage>
        <taxon>Archaea</taxon>
        <taxon>Methanobacteriati</taxon>
        <taxon>Methanobacteriota</taxon>
        <taxon>Stenosarchaea group</taxon>
        <taxon>Methanomicrobia</taxon>
        <taxon>Methanosarcinales</taxon>
        <taxon>Methanosarcinales incertae sedis</taxon>
        <taxon>GOM Arc I cluster</taxon>
        <taxon>Candidatus Argoarchaeum</taxon>
    </lineage>
</organism>
<dbReference type="InterPro" id="IPR016195">
    <property type="entry name" value="Pol/histidinol_Pase-like"/>
</dbReference>
<dbReference type="SUPFAM" id="SSF89550">
    <property type="entry name" value="PHP domain-like"/>
    <property type="match status" value="1"/>
</dbReference>
<accession>A0A811T6L7</accession>
<gene>
    <name evidence="2" type="ORF">ANIMEMIM_00113</name>
</gene>
<feature type="domain" description="Polymerase/histidinol phosphatase N-terminal" evidence="1">
    <location>
        <begin position="6"/>
        <end position="71"/>
    </location>
</feature>
<proteinExistence type="predicted"/>
<sequence length="217" mass="24336">MIKMKYDLHIHSKYSSDGILEPKEIIKTAIKKGLNGIAITDHNTIKGGLEAKKYENEDFKVIIGSEIMTERGEIIGLFLEEEVKSNDVQEVVSEIKEQNGIVVIPHPFDELRHSAFHPAEEDAKFIDCIEGFNSRCVHQKYNEKAVEFGTKHGLVTTAGSDAHFANEIGNAGIITETDDVREALMKNDINIFGKRSSLVNHVGTKVLKTWRKTVRFG</sequence>
<dbReference type="GO" id="GO:0004534">
    <property type="term" value="F:5'-3' RNA exonuclease activity"/>
    <property type="evidence" value="ECO:0007669"/>
    <property type="project" value="TreeGrafter"/>
</dbReference>
<evidence type="ECO:0000259" key="1">
    <source>
        <dbReference type="SMART" id="SM00481"/>
    </source>
</evidence>
<dbReference type="AlphaFoldDB" id="A0A811T6L7"/>
<dbReference type="Gene3D" id="3.20.20.140">
    <property type="entry name" value="Metal-dependent hydrolases"/>
    <property type="match status" value="1"/>
</dbReference>
<dbReference type="InterPro" id="IPR003141">
    <property type="entry name" value="Pol/His_phosphatase_N"/>
</dbReference>
<name>A0A811T6L7_9EURY</name>
<dbReference type="Proteomes" id="UP000637195">
    <property type="component" value="Unassembled WGS sequence"/>
</dbReference>
<dbReference type="Pfam" id="PF02811">
    <property type="entry name" value="PHP"/>
    <property type="match status" value="1"/>
</dbReference>
<reference evidence="2" key="1">
    <citation type="submission" date="2020-10" db="EMBL/GenBank/DDBJ databases">
        <authorList>
            <person name="Hahn C.J."/>
            <person name="Laso-Perez R."/>
            <person name="Vulcano F."/>
            <person name="Vaziourakis K.-M."/>
            <person name="Stokke R."/>
            <person name="Steen I.H."/>
            <person name="Teske A."/>
            <person name="Boetius A."/>
            <person name="Liebeke M."/>
            <person name="Amann R."/>
            <person name="Knittel K."/>
        </authorList>
    </citation>
    <scope>NUCLEOTIDE SEQUENCE</scope>
    <source>
        <strain evidence="2">Gfbio:e3339647-f889-4370-9287-4fb5cb688e4c:AG393N10_GoMArc1</strain>
    </source>
</reference>
<dbReference type="CDD" id="cd07432">
    <property type="entry name" value="PHP_HisPPase"/>
    <property type="match status" value="1"/>
</dbReference>
<dbReference type="InterPro" id="IPR004013">
    <property type="entry name" value="PHP_dom"/>
</dbReference>
<comment type="caution">
    <text evidence="2">The sequence shown here is derived from an EMBL/GenBank/DDBJ whole genome shotgun (WGS) entry which is preliminary data.</text>
</comment>
<evidence type="ECO:0000313" key="3">
    <source>
        <dbReference type="Proteomes" id="UP000637195"/>
    </source>
</evidence>
<dbReference type="PANTHER" id="PTHR42924:SF3">
    <property type="entry name" value="POLYMERASE_HISTIDINOL PHOSPHATASE N-TERMINAL DOMAIN-CONTAINING PROTEIN"/>
    <property type="match status" value="1"/>
</dbReference>
<dbReference type="PANTHER" id="PTHR42924">
    <property type="entry name" value="EXONUCLEASE"/>
    <property type="match status" value="1"/>
</dbReference>
<dbReference type="InterPro" id="IPR052018">
    <property type="entry name" value="PHP_domain"/>
</dbReference>
<protein>
    <submittedName>
        <fullName evidence="2">PHP domain protein</fullName>
    </submittedName>
</protein>
<dbReference type="SMART" id="SM00481">
    <property type="entry name" value="POLIIIAc"/>
    <property type="match status" value="1"/>
</dbReference>
<dbReference type="Pfam" id="PF13263">
    <property type="entry name" value="PHP_C"/>
    <property type="match status" value="1"/>
</dbReference>
<dbReference type="GO" id="GO:0035312">
    <property type="term" value="F:5'-3' DNA exonuclease activity"/>
    <property type="evidence" value="ECO:0007669"/>
    <property type="project" value="TreeGrafter"/>
</dbReference>